<dbReference type="EMBL" id="REGN01005611">
    <property type="protein sequence ID" value="RNA12800.1"/>
    <property type="molecule type" value="Genomic_DNA"/>
</dbReference>
<dbReference type="AlphaFoldDB" id="A0A3M7QNC5"/>
<keyword evidence="2" id="KW-0732">Signal</keyword>
<sequence length="150" mass="18061">MLKLVIFGLAVLISASVSQDYAEYESYNLKDDYYKEPIWYRIPYKEEPHKRNEYNEVYESRRKTERYEPFIDLIKPDSRILRKSLSKLQRKLSSLKSGLLAILANDLKNLKNEANIQINRRYKPTDRSHYSSDEYRPLHSEYDQDMYHEA</sequence>
<organism evidence="3 4">
    <name type="scientific">Brachionus plicatilis</name>
    <name type="common">Marine rotifer</name>
    <name type="synonym">Brachionus muelleri</name>
    <dbReference type="NCBI Taxonomy" id="10195"/>
    <lineage>
        <taxon>Eukaryota</taxon>
        <taxon>Metazoa</taxon>
        <taxon>Spiralia</taxon>
        <taxon>Gnathifera</taxon>
        <taxon>Rotifera</taxon>
        <taxon>Eurotatoria</taxon>
        <taxon>Monogononta</taxon>
        <taxon>Pseudotrocha</taxon>
        <taxon>Ploima</taxon>
        <taxon>Brachionidae</taxon>
        <taxon>Brachionus</taxon>
    </lineage>
</organism>
<evidence type="ECO:0000313" key="3">
    <source>
        <dbReference type="EMBL" id="RNA12800.1"/>
    </source>
</evidence>
<dbReference type="Proteomes" id="UP000276133">
    <property type="component" value="Unassembled WGS sequence"/>
</dbReference>
<gene>
    <name evidence="3" type="ORF">BpHYR1_039172</name>
</gene>
<name>A0A3M7QNC5_BRAPC</name>
<evidence type="ECO:0000256" key="2">
    <source>
        <dbReference type="SAM" id="SignalP"/>
    </source>
</evidence>
<feature type="signal peptide" evidence="2">
    <location>
        <begin position="1"/>
        <end position="18"/>
    </location>
</feature>
<proteinExistence type="predicted"/>
<evidence type="ECO:0008006" key="5">
    <source>
        <dbReference type="Google" id="ProtNLM"/>
    </source>
</evidence>
<evidence type="ECO:0000313" key="4">
    <source>
        <dbReference type="Proteomes" id="UP000276133"/>
    </source>
</evidence>
<evidence type="ECO:0000256" key="1">
    <source>
        <dbReference type="SAM" id="MobiDB-lite"/>
    </source>
</evidence>
<keyword evidence="4" id="KW-1185">Reference proteome</keyword>
<feature type="region of interest" description="Disordered" evidence="1">
    <location>
        <begin position="125"/>
        <end position="150"/>
    </location>
</feature>
<accession>A0A3M7QNC5</accession>
<protein>
    <recommendedName>
        <fullName evidence="5">Seminal fluid protein</fullName>
    </recommendedName>
</protein>
<comment type="caution">
    <text evidence="3">The sequence shown here is derived from an EMBL/GenBank/DDBJ whole genome shotgun (WGS) entry which is preliminary data.</text>
</comment>
<reference evidence="3 4" key="1">
    <citation type="journal article" date="2018" name="Sci. Rep.">
        <title>Genomic signatures of local adaptation to the degree of environmental predictability in rotifers.</title>
        <authorList>
            <person name="Franch-Gras L."/>
            <person name="Hahn C."/>
            <person name="Garcia-Roger E.M."/>
            <person name="Carmona M.J."/>
            <person name="Serra M."/>
            <person name="Gomez A."/>
        </authorList>
    </citation>
    <scope>NUCLEOTIDE SEQUENCE [LARGE SCALE GENOMIC DNA]</scope>
    <source>
        <strain evidence="3">HYR1</strain>
    </source>
</reference>
<feature type="chain" id="PRO_5018299386" description="Seminal fluid protein" evidence="2">
    <location>
        <begin position="19"/>
        <end position="150"/>
    </location>
</feature>